<organism evidence="2 3">
    <name type="scientific">Seminavis robusta</name>
    <dbReference type="NCBI Taxonomy" id="568900"/>
    <lineage>
        <taxon>Eukaryota</taxon>
        <taxon>Sar</taxon>
        <taxon>Stramenopiles</taxon>
        <taxon>Ochrophyta</taxon>
        <taxon>Bacillariophyta</taxon>
        <taxon>Bacillariophyceae</taxon>
        <taxon>Bacillariophycidae</taxon>
        <taxon>Naviculales</taxon>
        <taxon>Naviculaceae</taxon>
        <taxon>Seminavis</taxon>
    </lineage>
</organism>
<evidence type="ECO:0000313" key="3">
    <source>
        <dbReference type="Proteomes" id="UP001153069"/>
    </source>
</evidence>
<feature type="chain" id="PRO_5040105237" evidence="1">
    <location>
        <begin position="24"/>
        <end position="309"/>
    </location>
</feature>
<dbReference type="AlphaFoldDB" id="A0A9N8DX52"/>
<evidence type="ECO:0000313" key="2">
    <source>
        <dbReference type="EMBL" id="CAB9510099.1"/>
    </source>
</evidence>
<gene>
    <name evidence="2" type="ORF">SEMRO_420_G139270.1</name>
</gene>
<feature type="signal peptide" evidence="1">
    <location>
        <begin position="1"/>
        <end position="23"/>
    </location>
</feature>
<keyword evidence="1" id="KW-0732">Signal</keyword>
<name>A0A9N8DX52_9STRA</name>
<dbReference type="Proteomes" id="UP001153069">
    <property type="component" value="Unassembled WGS sequence"/>
</dbReference>
<dbReference type="EMBL" id="CAICTM010000419">
    <property type="protein sequence ID" value="CAB9510099.1"/>
    <property type="molecule type" value="Genomic_DNA"/>
</dbReference>
<keyword evidence="3" id="KW-1185">Reference proteome</keyword>
<evidence type="ECO:0000256" key="1">
    <source>
        <dbReference type="SAM" id="SignalP"/>
    </source>
</evidence>
<protein>
    <submittedName>
        <fullName evidence="2">Uncharacterized protein</fullName>
    </submittedName>
</protein>
<proteinExistence type="predicted"/>
<reference evidence="2" key="1">
    <citation type="submission" date="2020-06" db="EMBL/GenBank/DDBJ databases">
        <authorList>
            <consortium name="Plant Systems Biology data submission"/>
        </authorList>
    </citation>
    <scope>NUCLEOTIDE SEQUENCE</scope>
    <source>
        <strain evidence="2">D6</strain>
    </source>
</reference>
<sequence>MRRFPCHLLKALIWLCPVLVSQAQLQDGNHYHLLRGSSRSLQESTNEQDNNAKMLNSLLRLALPTVNDEIRQQAPDPFSTDQTGTYNIGSSRIPLWCKSASFDFDYTVGEIVGLSDMYIESMSVLPFSVGLDPGLIRTDWMGSFMAKVATPSMIMANDLHGTLKATCPENGNERTLSLSGAMVAVAPTLEGRMDLAGRLCGAGTMAFQNASIPNPMDVGYDNIITSIDESPSWLPSFLLESLVGYFAEVYKQDLIDFVEPRMRPAIESSLVETAFSSPTDLIPMNLGFMRSSVEHGIERLFGLDGEEDP</sequence>
<comment type="caution">
    <text evidence="2">The sequence shown here is derived from an EMBL/GenBank/DDBJ whole genome shotgun (WGS) entry which is preliminary data.</text>
</comment>
<accession>A0A9N8DX52</accession>